<dbReference type="GO" id="GO:0030688">
    <property type="term" value="C:preribosome, small subunit precursor"/>
    <property type="evidence" value="ECO:0007669"/>
    <property type="project" value="TreeGrafter"/>
</dbReference>
<evidence type="ECO:0000256" key="1">
    <source>
        <dbReference type="ARBA" id="ARBA00009078"/>
    </source>
</evidence>
<dbReference type="Pfam" id="PF04180">
    <property type="entry name" value="LTV"/>
    <property type="match status" value="2"/>
</dbReference>
<dbReference type="EMBL" id="HAAD01001849">
    <property type="protein sequence ID" value="CDG68081.1"/>
    <property type="molecule type" value="mRNA"/>
</dbReference>
<feature type="region of interest" description="Disordered" evidence="3">
    <location>
        <begin position="399"/>
        <end position="430"/>
    </location>
</feature>
<dbReference type="PANTHER" id="PTHR21531">
    <property type="entry name" value="LOW-TEMPERATURE VIABILITY PROTEIN LTV1-RELATED"/>
    <property type="match status" value="1"/>
</dbReference>
<dbReference type="GO" id="GO:0005634">
    <property type="term" value="C:nucleus"/>
    <property type="evidence" value="ECO:0007669"/>
    <property type="project" value="TreeGrafter"/>
</dbReference>
<sequence>KLLKYLYFFKTLETMGKKKNLLNKKNSQKFTLVHRSQRDPLQADESSTQRVLIPIKQSDSVDDDKIKYGVFFDDDYDYMQHLRTRQGGEIICDSTLEEINYKKKDEKVAFGKVLLPKEVLPSNYEEKEGMLSKGILPRGPQPDWDPDIVAALDDDVDLNDPENFLEDDFVIKANSTSFENFNEVNNDDDEDWETESEFSYESDINSENAEISDGEFNHEQDDVKSRFTNYSMTSSVIRRTNVLKTLDDHFEKIMEEYDENNIGCIDNEDVSGNATVNNDLIKHTIEEFLKSQKKCDLADVLTKENEKIMYSDTDSEIEDEELFKQFDKKPKDQWDCESVISTYSNLYNHPKIIKEESKKPPQIRLHKHTGMPVGVLQEHSKHNEKNDNKNEYTIQLSNVRDKNETNEEKKLRKQAVKEHRKNRREEKKKTKLAFKNEFKIQEKVAINTNSQKGIKL</sequence>
<reference evidence="4" key="1">
    <citation type="journal article" date="2013" name="Genome Biol. Evol.">
        <title>Punctuated emergences of genetic and phenotypic innovations in eumetazoan, bilaterian, euteleostome, and hominidae ancestors.</title>
        <authorList>
            <person name="Wenger Y."/>
            <person name="Galliot B."/>
        </authorList>
    </citation>
    <scope>NUCLEOTIDE SEQUENCE</scope>
    <source>
        <tissue evidence="4">Whole animals</tissue>
    </source>
</reference>
<feature type="compositionally biased region" description="Basic and acidic residues" evidence="3">
    <location>
        <begin position="399"/>
        <end position="410"/>
    </location>
</feature>
<dbReference type="AlphaFoldDB" id="T2M7T6"/>
<gene>
    <name evidence="4" type="primary">LTV1</name>
</gene>
<dbReference type="OrthoDB" id="5852896at2759"/>
<dbReference type="PANTHER" id="PTHR21531:SF0">
    <property type="entry name" value="PROTEIN LTV1 HOMOLOG"/>
    <property type="match status" value="1"/>
</dbReference>
<dbReference type="GO" id="GO:0005829">
    <property type="term" value="C:cytosol"/>
    <property type="evidence" value="ECO:0007669"/>
    <property type="project" value="TreeGrafter"/>
</dbReference>
<protein>
    <recommendedName>
        <fullName evidence="2">Protein LTV1 homolog</fullName>
    </recommendedName>
</protein>
<organism evidence="4">
    <name type="scientific">Hydra vulgaris</name>
    <name type="common">Hydra</name>
    <name type="synonym">Hydra attenuata</name>
    <dbReference type="NCBI Taxonomy" id="6087"/>
    <lineage>
        <taxon>Eukaryota</taxon>
        <taxon>Metazoa</taxon>
        <taxon>Cnidaria</taxon>
        <taxon>Hydrozoa</taxon>
        <taxon>Hydroidolina</taxon>
        <taxon>Anthoathecata</taxon>
        <taxon>Aplanulata</taxon>
        <taxon>Hydridae</taxon>
        <taxon>Hydra</taxon>
    </lineage>
</organism>
<accession>T2M7T6</accession>
<evidence type="ECO:0000256" key="2">
    <source>
        <dbReference type="ARBA" id="ARBA00021561"/>
    </source>
</evidence>
<proteinExistence type="evidence at transcript level"/>
<dbReference type="GO" id="GO:0042274">
    <property type="term" value="P:ribosomal small subunit biogenesis"/>
    <property type="evidence" value="ECO:0007669"/>
    <property type="project" value="InterPro"/>
</dbReference>
<feature type="compositionally biased region" description="Basic residues" evidence="3">
    <location>
        <begin position="411"/>
        <end position="422"/>
    </location>
</feature>
<dbReference type="GO" id="GO:0000056">
    <property type="term" value="P:ribosomal small subunit export from nucleus"/>
    <property type="evidence" value="ECO:0007669"/>
    <property type="project" value="TreeGrafter"/>
</dbReference>
<name>T2M7T6_HYDVU</name>
<evidence type="ECO:0000313" key="4">
    <source>
        <dbReference type="EMBL" id="CDG68081.1"/>
    </source>
</evidence>
<dbReference type="InterPro" id="IPR007307">
    <property type="entry name" value="Ltv1"/>
</dbReference>
<feature type="non-terminal residue" evidence="4">
    <location>
        <position position="1"/>
    </location>
</feature>
<evidence type="ECO:0000256" key="3">
    <source>
        <dbReference type="SAM" id="MobiDB-lite"/>
    </source>
</evidence>
<comment type="similarity">
    <text evidence="1">Belongs to the LTV1 family.</text>
</comment>